<keyword evidence="4 6" id="KW-1133">Transmembrane helix</keyword>
<keyword evidence="8" id="KW-1185">Reference proteome</keyword>
<keyword evidence="5 6" id="KW-0472">Membrane</keyword>
<proteinExistence type="inferred from homology"/>
<reference evidence="7 8" key="1">
    <citation type="submission" date="2015-02" db="EMBL/GenBank/DDBJ databases">
        <title>Draft Genome Sequences of Two Closely-Related Aflatoxigenic Aspergillus Species Obtained from the Cote d'Ivoire.</title>
        <authorList>
            <person name="Moore G.G."/>
            <person name="Beltz S.B."/>
            <person name="Mack B.M."/>
        </authorList>
    </citation>
    <scope>NUCLEOTIDE SEQUENCE [LARGE SCALE GENOMIC DNA]</scope>
    <source>
        <strain evidence="7 8">SRRC1468</strain>
    </source>
</reference>
<feature type="transmembrane region" description="Helical" evidence="6">
    <location>
        <begin position="20"/>
        <end position="44"/>
    </location>
</feature>
<gene>
    <name evidence="7" type="ORF">ARAM_006150</name>
</gene>
<feature type="transmembrane region" description="Helical" evidence="6">
    <location>
        <begin position="165"/>
        <end position="185"/>
    </location>
</feature>
<organism evidence="7 8">
    <name type="scientific">Aspergillus rambellii</name>
    <dbReference type="NCBI Taxonomy" id="308745"/>
    <lineage>
        <taxon>Eukaryota</taxon>
        <taxon>Fungi</taxon>
        <taxon>Dikarya</taxon>
        <taxon>Ascomycota</taxon>
        <taxon>Pezizomycotina</taxon>
        <taxon>Eurotiomycetes</taxon>
        <taxon>Eurotiomycetidae</taxon>
        <taxon>Eurotiales</taxon>
        <taxon>Aspergillaceae</taxon>
        <taxon>Aspergillus</taxon>
        <taxon>Aspergillus subgen. Nidulantes</taxon>
    </lineage>
</organism>
<name>A0A0F8U189_9EURO</name>
<evidence type="ECO:0000256" key="1">
    <source>
        <dbReference type="ARBA" id="ARBA00004141"/>
    </source>
</evidence>
<dbReference type="GO" id="GO:0016829">
    <property type="term" value="F:lyase activity"/>
    <property type="evidence" value="ECO:0007669"/>
    <property type="project" value="InterPro"/>
</dbReference>
<comment type="caution">
    <text evidence="7">The sequence shown here is derived from an EMBL/GenBank/DDBJ whole genome shotgun (WGS) entry which is preliminary data.</text>
</comment>
<dbReference type="GO" id="GO:0016020">
    <property type="term" value="C:membrane"/>
    <property type="evidence" value="ECO:0007669"/>
    <property type="project" value="UniProtKB-SubCell"/>
</dbReference>
<evidence type="ECO:0000256" key="4">
    <source>
        <dbReference type="ARBA" id="ARBA00022989"/>
    </source>
</evidence>
<accession>A0A0F8U189</accession>
<feature type="transmembrane region" description="Helical" evidence="6">
    <location>
        <begin position="133"/>
        <end position="153"/>
    </location>
</feature>
<comment type="subcellular location">
    <subcellularLocation>
        <location evidence="1">Membrane</location>
        <topology evidence="1">Multi-pass membrane protein</topology>
    </subcellularLocation>
</comment>
<protein>
    <submittedName>
        <fullName evidence="7">Uncharacterized protein</fullName>
    </submittedName>
</protein>
<evidence type="ECO:0000256" key="6">
    <source>
        <dbReference type="SAM" id="Phobius"/>
    </source>
</evidence>
<evidence type="ECO:0000313" key="8">
    <source>
        <dbReference type="Proteomes" id="UP000034291"/>
    </source>
</evidence>
<dbReference type="Pfam" id="PF25129">
    <property type="entry name" value="Pyr4-TMTC"/>
    <property type="match status" value="2"/>
</dbReference>
<sequence length="202" mass="23042">MDGFSINSEVPPEYRKVKWLADIFVVGMGAGWVVHYVLMVYTSIKHQTYCLNIMPSATPSEWHHSPLVAQNGPLIFMATTALWVCGQFAVTMQLGPPLAYTWGAIVCQLLISVGQVCQLLNRNSTRGASYSLWLSRFFGSTSTIGFWTLRYLYWPEAFSWLGEPILIWAIAVFFASEFTYGYCFYRIQYQENLSHGSECKRK</sequence>
<comment type="similarity">
    <text evidence="2">Belongs to the paxB family.</text>
</comment>
<dbReference type="EMBL" id="JZBS01003797">
    <property type="protein sequence ID" value="KKK13519.1"/>
    <property type="molecule type" value="Genomic_DNA"/>
</dbReference>
<dbReference type="STRING" id="308745.A0A0F8U189"/>
<evidence type="ECO:0000313" key="7">
    <source>
        <dbReference type="EMBL" id="KKK13519.1"/>
    </source>
</evidence>
<feature type="transmembrane region" description="Helical" evidence="6">
    <location>
        <begin position="100"/>
        <end position="121"/>
    </location>
</feature>
<dbReference type="PANTHER" id="PTHR42038:SF2">
    <property type="entry name" value="TERPENE CYCLASE AUSL"/>
    <property type="match status" value="1"/>
</dbReference>
<feature type="transmembrane region" description="Helical" evidence="6">
    <location>
        <begin position="74"/>
        <end position="94"/>
    </location>
</feature>
<evidence type="ECO:0000256" key="2">
    <source>
        <dbReference type="ARBA" id="ARBA00006757"/>
    </source>
</evidence>
<dbReference type="OrthoDB" id="5294024at2759"/>
<evidence type="ECO:0000256" key="5">
    <source>
        <dbReference type="ARBA" id="ARBA00023136"/>
    </source>
</evidence>
<keyword evidence="3 6" id="KW-0812">Transmembrane</keyword>
<dbReference type="PANTHER" id="PTHR42038">
    <property type="match status" value="1"/>
</dbReference>
<dbReference type="InterPro" id="IPR039020">
    <property type="entry name" value="PaxB-like"/>
</dbReference>
<dbReference type="Proteomes" id="UP000034291">
    <property type="component" value="Unassembled WGS sequence"/>
</dbReference>
<dbReference type="AlphaFoldDB" id="A0A0F8U189"/>
<evidence type="ECO:0000256" key="3">
    <source>
        <dbReference type="ARBA" id="ARBA00022692"/>
    </source>
</evidence>